<name>A0A2V2MUH8_9EURY</name>
<dbReference type="InterPro" id="IPR027417">
    <property type="entry name" value="P-loop_NTPase"/>
</dbReference>
<dbReference type="CDD" id="cd03696">
    <property type="entry name" value="SelB_II"/>
    <property type="match status" value="1"/>
</dbReference>
<sequence length="319" mass="35024">MSNLNIVIIGPEDFGKEIGKKGTSTDITFYNLKKGEATLTLIEPSRYPEKLSSLFYAVSLADVAVVVIDKVTAQLGECILELNCAHLSRGYLILRNYLDAAQISPLIKGTVLEQYKVLPDDLNVLRETLLDDAAALPAIKTDSPGIIPIDHHFNVKGIGTVILGCVQDGTVHKHDQVTIHPLGKSIQIRSIQKHDDDVNEAHAGDRVGLALKGIESDDLDRGYVLTASSGIQSKCEITGTAKIIQYWPEPLKEQMVLYAGHWMQFLPCRVQKVAAGGDWRSAEITLSFEKELIFKSGSVIILHYLEGEKLRIVGTLELA</sequence>
<keyword evidence="2" id="KW-0648">Protein biosynthesis</keyword>
<dbReference type="PANTHER" id="PTHR43721:SF11">
    <property type="entry name" value="SELENOCYSTEINE-SPECIFIC ELONGATION FACTOR"/>
    <property type="match status" value="1"/>
</dbReference>
<dbReference type="OrthoDB" id="30874at2157"/>
<feature type="domain" description="Translation elongation factor EFTu-like" evidence="1">
    <location>
        <begin position="159"/>
        <end position="226"/>
    </location>
</feature>
<dbReference type="PANTHER" id="PTHR43721">
    <property type="entry name" value="ELONGATION FACTOR TU-RELATED"/>
    <property type="match status" value="1"/>
</dbReference>
<keyword evidence="2" id="KW-0251">Elongation factor</keyword>
<keyword evidence="3" id="KW-1185">Reference proteome</keyword>
<comment type="caution">
    <text evidence="2">The sequence shown here is derived from an EMBL/GenBank/DDBJ whole genome shotgun (WGS) entry which is preliminary data.</text>
</comment>
<dbReference type="RefSeq" id="WP_109970024.1">
    <property type="nucleotide sequence ID" value="NZ_CP176093.1"/>
</dbReference>
<dbReference type="InterPro" id="IPR004161">
    <property type="entry name" value="EFTu-like_2"/>
</dbReference>
<dbReference type="EMBL" id="QGMY01000017">
    <property type="protein sequence ID" value="PWR69960.1"/>
    <property type="molecule type" value="Genomic_DNA"/>
</dbReference>
<dbReference type="GO" id="GO:0001514">
    <property type="term" value="P:selenocysteine incorporation"/>
    <property type="evidence" value="ECO:0007669"/>
    <property type="project" value="TreeGrafter"/>
</dbReference>
<dbReference type="AlphaFoldDB" id="A0A2V2MUH8"/>
<gene>
    <name evidence="2" type="ORF">DK846_16140</name>
</gene>
<accession>A0A2V2MUH8</accession>
<dbReference type="InterPro" id="IPR009000">
    <property type="entry name" value="Transl_B-barrel_sf"/>
</dbReference>
<dbReference type="Gene3D" id="3.40.50.300">
    <property type="entry name" value="P-loop containing nucleotide triphosphate hydrolases"/>
    <property type="match status" value="1"/>
</dbReference>
<reference evidence="2 3" key="1">
    <citation type="submission" date="2018-05" db="EMBL/GenBank/DDBJ databases">
        <title>Draft genome of Methanospirillum lacunae Ki8-1.</title>
        <authorList>
            <person name="Dueholm M.S."/>
            <person name="Nielsen P.H."/>
            <person name="Bakmann L.F."/>
            <person name="Otzen D.E."/>
        </authorList>
    </citation>
    <scope>NUCLEOTIDE SEQUENCE [LARGE SCALE GENOMIC DNA]</scope>
    <source>
        <strain evidence="2 3">Ki8-1</strain>
    </source>
</reference>
<dbReference type="Proteomes" id="UP000245657">
    <property type="component" value="Unassembled WGS sequence"/>
</dbReference>
<proteinExistence type="predicted"/>
<dbReference type="Gene3D" id="2.40.30.10">
    <property type="entry name" value="Translation factors"/>
    <property type="match status" value="1"/>
</dbReference>
<dbReference type="Pfam" id="PF03144">
    <property type="entry name" value="GTP_EFTU_D2"/>
    <property type="match status" value="1"/>
</dbReference>
<organism evidence="2 3">
    <name type="scientific">Methanospirillum lacunae</name>
    <dbReference type="NCBI Taxonomy" id="668570"/>
    <lineage>
        <taxon>Archaea</taxon>
        <taxon>Methanobacteriati</taxon>
        <taxon>Methanobacteriota</taxon>
        <taxon>Stenosarchaea group</taxon>
        <taxon>Methanomicrobia</taxon>
        <taxon>Methanomicrobiales</taxon>
        <taxon>Methanospirillaceae</taxon>
        <taxon>Methanospirillum</taxon>
    </lineage>
</organism>
<dbReference type="GO" id="GO:0003746">
    <property type="term" value="F:translation elongation factor activity"/>
    <property type="evidence" value="ECO:0007669"/>
    <property type="project" value="UniProtKB-KW"/>
</dbReference>
<evidence type="ECO:0000313" key="2">
    <source>
        <dbReference type="EMBL" id="PWR69960.1"/>
    </source>
</evidence>
<evidence type="ECO:0000313" key="3">
    <source>
        <dbReference type="Proteomes" id="UP000245657"/>
    </source>
</evidence>
<dbReference type="InterPro" id="IPR050055">
    <property type="entry name" value="EF-Tu_GTPase"/>
</dbReference>
<evidence type="ECO:0000259" key="1">
    <source>
        <dbReference type="Pfam" id="PF03144"/>
    </source>
</evidence>
<dbReference type="GO" id="GO:0005525">
    <property type="term" value="F:GTP binding"/>
    <property type="evidence" value="ECO:0007669"/>
    <property type="project" value="InterPro"/>
</dbReference>
<dbReference type="GeneID" id="97547483"/>
<protein>
    <submittedName>
        <fullName evidence="2">Elongation factor Tu</fullName>
    </submittedName>
</protein>
<dbReference type="SUPFAM" id="SSF50447">
    <property type="entry name" value="Translation proteins"/>
    <property type="match status" value="1"/>
</dbReference>